<comment type="similarity">
    <text evidence="2 8">Belongs to the MIP/aquaporin (TC 1.A.8) family.</text>
</comment>
<dbReference type="InterPro" id="IPR023271">
    <property type="entry name" value="Aquaporin-like"/>
</dbReference>
<reference evidence="11 12" key="1">
    <citation type="submission" date="2016-08" db="EMBL/GenBank/DDBJ databases">
        <title>Genome sequence of Clavibacter michiganensis subsp. michiganensis strain CASJ007.</title>
        <authorList>
            <person name="Thapa S.P."/>
            <person name="Coaker G."/>
        </authorList>
    </citation>
    <scope>NUCLEOTIDE SEQUENCE [LARGE SCALE GENOMIC DNA]</scope>
    <source>
        <strain evidence="11">CASJ007</strain>
    </source>
</reference>
<feature type="transmembrane region" description="Helical" evidence="10">
    <location>
        <begin position="167"/>
        <end position="190"/>
    </location>
</feature>
<comment type="caution">
    <text evidence="11">The sequence shown here is derived from an EMBL/GenBank/DDBJ whole genome shotgun (WGS) entry which is preliminary data.</text>
</comment>
<dbReference type="SUPFAM" id="SSF81338">
    <property type="entry name" value="Aquaporin-like"/>
    <property type="match status" value="1"/>
</dbReference>
<organism evidence="11 12">
    <name type="scientific">Clavibacter michiganensis subsp. michiganensis</name>
    <dbReference type="NCBI Taxonomy" id="33013"/>
    <lineage>
        <taxon>Bacteria</taxon>
        <taxon>Bacillati</taxon>
        <taxon>Actinomycetota</taxon>
        <taxon>Actinomycetes</taxon>
        <taxon>Micrococcales</taxon>
        <taxon>Microbacteriaceae</taxon>
        <taxon>Clavibacter</taxon>
    </lineage>
</organism>
<keyword evidence="4" id="KW-1003">Cell membrane</keyword>
<evidence type="ECO:0000256" key="10">
    <source>
        <dbReference type="SAM" id="Phobius"/>
    </source>
</evidence>
<evidence type="ECO:0000256" key="8">
    <source>
        <dbReference type="RuleBase" id="RU000477"/>
    </source>
</evidence>
<accession>A0A251XNC3</accession>
<dbReference type="InterPro" id="IPR034294">
    <property type="entry name" value="Aquaporin_transptr"/>
</dbReference>
<keyword evidence="5 8" id="KW-0812">Transmembrane</keyword>
<dbReference type="GO" id="GO:0015250">
    <property type="term" value="F:water channel activity"/>
    <property type="evidence" value="ECO:0007669"/>
    <property type="project" value="TreeGrafter"/>
</dbReference>
<gene>
    <name evidence="11" type="primary">aqpZ</name>
    <name evidence="11" type="ORF">CMMCAS07_08590</name>
</gene>
<dbReference type="AlphaFoldDB" id="A0A251XNC3"/>
<evidence type="ECO:0000256" key="2">
    <source>
        <dbReference type="ARBA" id="ARBA00006175"/>
    </source>
</evidence>
<evidence type="ECO:0000313" key="11">
    <source>
        <dbReference type="EMBL" id="OUE04994.1"/>
    </source>
</evidence>
<dbReference type="Gene3D" id="1.20.1080.10">
    <property type="entry name" value="Glycerol uptake facilitator protein"/>
    <property type="match status" value="1"/>
</dbReference>
<dbReference type="InterPro" id="IPR000425">
    <property type="entry name" value="MIP"/>
</dbReference>
<keyword evidence="12" id="KW-1185">Reference proteome</keyword>
<dbReference type="GO" id="GO:0005886">
    <property type="term" value="C:plasma membrane"/>
    <property type="evidence" value="ECO:0007669"/>
    <property type="project" value="UniProtKB-SubCell"/>
</dbReference>
<protein>
    <submittedName>
        <fullName evidence="11">Aquaporin Z</fullName>
    </submittedName>
</protein>
<evidence type="ECO:0000256" key="7">
    <source>
        <dbReference type="ARBA" id="ARBA00023136"/>
    </source>
</evidence>
<feature type="transmembrane region" description="Helical" evidence="10">
    <location>
        <begin position="197"/>
        <end position="218"/>
    </location>
</feature>
<feature type="transmembrane region" description="Helical" evidence="10">
    <location>
        <begin position="120"/>
        <end position="139"/>
    </location>
</feature>
<dbReference type="PANTHER" id="PTHR19139">
    <property type="entry name" value="AQUAPORIN TRANSPORTER"/>
    <property type="match status" value="1"/>
</dbReference>
<sequence>MSKSTATTKAPRDTPAQGRGRKAASAGDRPSTAARWGAEAFGTFLLVFGGVGTALYASAFPDDGNATGVGFLGVALAFGLTVMAGVAAVGGISGGHFNPAVSVGLAFAGRIGWREVPGYVVAQLVGGILGSSALALIAADGPAGYLASAQDAGFASNGFGDASPGGFGLGAVLLVEVILTAVFVTVILAVTGQKAYAAVAPIVIGLTLTLIHLISIPVSNTSVNLARSISAAIYGGPVALGQVWAFIVAPLVGAAIAGLAHLALTRAADVPA</sequence>
<dbReference type="PROSITE" id="PS00221">
    <property type="entry name" value="MIP"/>
    <property type="match status" value="1"/>
</dbReference>
<feature type="transmembrane region" description="Helical" evidence="10">
    <location>
        <begin position="243"/>
        <end position="264"/>
    </location>
</feature>
<name>A0A251XNC3_CLAMM</name>
<keyword evidence="7 10" id="KW-0472">Membrane</keyword>
<feature type="transmembrane region" description="Helical" evidence="10">
    <location>
        <begin position="40"/>
        <end position="57"/>
    </location>
</feature>
<keyword evidence="6 10" id="KW-1133">Transmembrane helix</keyword>
<evidence type="ECO:0000313" key="12">
    <source>
        <dbReference type="Proteomes" id="UP000195062"/>
    </source>
</evidence>
<dbReference type="InterPro" id="IPR022357">
    <property type="entry name" value="MIP_CS"/>
</dbReference>
<feature type="transmembrane region" description="Helical" evidence="10">
    <location>
        <begin position="69"/>
        <end position="90"/>
    </location>
</feature>
<feature type="region of interest" description="Disordered" evidence="9">
    <location>
        <begin position="1"/>
        <end position="30"/>
    </location>
</feature>
<dbReference type="Pfam" id="PF00230">
    <property type="entry name" value="MIP"/>
    <property type="match status" value="1"/>
</dbReference>
<comment type="subcellular location">
    <subcellularLocation>
        <location evidence="1">Cell membrane</location>
        <topology evidence="1">Multi-pass membrane protein</topology>
    </subcellularLocation>
</comment>
<keyword evidence="3 8" id="KW-0813">Transport</keyword>
<evidence type="ECO:0000256" key="6">
    <source>
        <dbReference type="ARBA" id="ARBA00022989"/>
    </source>
</evidence>
<dbReference type="PANTHER" id="PTHR19139:SF199">
    <property type="entry name" value="MIP17260P"/>
    <property type="match status" value="1"/>
</dbReference>
<dbReference type="Proteomes" id="UP000195062">
    <property type="component" value="Unassembled WGS sequence"/>
</dbReference>
<evidence type="ECO:0000256" key="4">
    <source>
        <dbReference type="ARBA" id="ARBA00022475"/>
    </source>
</evidence>
<evidence type="ECO:0000256" key="5">
    <source>
        <dbReference type="ARBA" id="ARBA00022692"/>
    </source>
</evidence>
<dbReference type="PRINTS" id="PR00783">
    <property type="entry name" value="MINTRINSICP"/>
</dbReference>
<evidence type="ECO:0000256" key="9">
    <source>
        <dbReference type="SAM" id="MobiDB-lite"/>
    </source>
</evidence>
<evidence type="ECO:0000256" key="3">
    <source>
        <dbReference type="ARBA" id="ARBA00022448"/>
    </source>
</evidence>
<evidence type="ECO:0000256" key="1">
    <source>
        <dbReference type="ARBA" id="ARBA00004651"/>
    </source>
</evidence>
<dbReference type="EMBL" id="MDHH01000001">
    <property type="protein sequence ID" value="OUE04994.1"/>
    <property type="molecule type" value="Genomic_DNA"/>
</dbReference>
<proteinExistence type="inferred from homology"/>